<reference evidence="3" key="2">
    <citation type="submission" date="2016-04" db="UniProtKB">
        <authorList>
            <consortium name="EnsemblMetazoa"/>
        </authorList>
    </citation>
    <scope>IDENTIFICATION</scope>
</reference>
<dbReference type="GO" id="GO:0008080">
    <property type="term" value="F:N-acetyltransferase activity"/>
    <property type="evidence" value="ECO:0007669"/>
    <property type="project" value="InterPro"/>
</dbReference>
<dbReference type="Gene3D" id="3.40.630.30">
    <property type="match status" value="1"/>
</dbReference>
<dbReference type="OMA" id="QCIALIN"/>
<dbReference type="KEGG" id="tut:107369087"/>
<proteinExistence type="predicted"/>
<dbReference type="AlphaFoldDB" id="A0A158P5H1"/>
<dbReference type="CDD" id="cd04301">
    <property type="entry name" value="NAT_SF"/>
    <property type="match status" value="1"/>
</dbReference>
<dbReference type="PANTHER" id="PTHR13538">
    <property type="entry name" value="N-ACETYLTRANSFERASE 6"/>
    <property type="match status" value="1"/>
</dbReference>
<evidence type="ECO:0000313" key="3">
    <source>
        <dbReference type="EnsemblMetazoa" id="tetur30g02489.1"/>
    </source>
</evidence>
<dbReference type="GO" id="GO:0005737">
    <property type="term" value="C:cytoplasm"/>
    <property type="evidence" value="ECO:0007669"/>
    <property type="project" value="TreeGrafter"/>
</dbReference>
<dbReference type="InterPro" id="IPR039840">
    <property type="entry name" value="NAA80"/>
</dbReference>
<organism evidence="3 4">
    <name type="scientific">Tetranychus urticae</name>
    <name type="common">Two-spotted spider mite</name>
    <dbReference type="NCBI Taxonomy" id="32264"/>
    <lineage>
        <taxon>Eukaryota</taxon>
        <taxon>Metazoa</taxon>
        <taxon>Ecdysozoa</taxon>
        <taxon>Arthropoda</taxon>
        <taxon>Chelicerata</taxon>
        <taxon>Arachnida</taxon>
        <taxon>Acari</taxon>
        <taxon>Acariformes</taxon>
        <taxon>Trombidiformes</taxon>
        <taxon>Prostigmata</taxon>
        <taxon>Eleutherengona</taxon>
        <taxon>Raphignathae</taxon>
        <taxon>Tetranychoidea</taxon>
        <taxon>Tetranychidae</taxon>
        <taxon>Tetranychus</taxon>
    </lineage>
</organism>
<protein>
    <recommendedName>
        <fullName evidence="2">N-acetyltransferase domain-containing protein</fullName>
    </recommendedName>
</protein>
<dbReference type="eggNOG" id="KOG3397">
    <property type="taxonomic scope" value="Eukaryota"/>
</dbReference>
<reference evidence="4" key="1">
    <citation type="submission" date="2011-08" db="EMBL/GenBank/DDBJ databases">
        <authorList>
            <person name="Rombauts S."/>
        </authorList>
    </citation>
    <scope>NUCLEOTIDE SEQUENCE</scope>
    <source>
        <strain evidence="4">London</strain>
    </source>
</reference>
<dbReference type="EMBL" id="CAEY01000863">
    <property type="status" value="NOT_ANNOTATED_CDS"/>
    <property type="molecule type" value="Genomic_DNA"/>
</dbReference>
<dbReference type="OrthoDB" id="329272at2759"/>
<name>A0A158P5H1_TETUR</name>
<evidence type="ECO:0000256" key="1">
    <source>
        <dbReference type="SAM" id="MobiDB-lite"/>
    </source>
</evidence>
<dbReference type="PROSITE" id="PS51186">
    <property type="entry name" value="GNAT"/>
    <property type="match status" value="1"/>
</dbReference>
<dbReference type="EnsemblMetazoa" id="tetur30g02489.1">
    <property type="protein sequence ID" value="tetur30g02489.1"/>
    <property type="gene ID" value="tetur30g02489"/>
</dbReference>
<dbReference type="Proteomes" id="UP000015104">
    <property type="component" value="Unassembled WGS sequence"/>
</dbReference>
<keyword evidence="4" id="KW-1185">Reference proteome</keyword>
<dbReference type="PANTHER" id="PTHR13538:SF4">
    <property type="entry name" value="N-ALPHA-ACETYLTRANSFERASE 80"/>
    <property type="match status" value="1"/>
</dbReference>
<dbReference type="SUPFAM" id="SSF55729">
    <property type="entry name" value="Acyl-CoA N-acyltransferases (Nat)"/>
    <property type="match status" value="1"/>
</dbReference>
<dbReference type="GO" id="GO:1905502">
    <property type="term" value="F:acetyl-CoA binding"/>
    <property type="evidence" value="ECO:0007669"/>
    <property type="project" value="TreeGrafter"/>
</dbReference>
<dbReference type="InterPro" id="IPR000182">
    <property type="entry name" value="GNAT_dom"/>
</dbReference>
<dbReference type="Pfam" id="PF00583">
    <property type="entry name" value="Acetyltransf_1"/>
    <property type="match status" value="1"/>
</dbReference>
<feature type="region of interest" description="Disordered" evidence="1">
    <location>
        <begin position="157"/>
        <end position="177"/>
    </location>
</feature>
<evidence type="ECO:0000259" key="2">
    <source>
        <dbReference type="PROSITE" id="PS51186"/>
    </source>
</evidence>
<feature type="domain" description="N-acetyltransferase" evidence="2">
    <location>
        <begin position="1"/>
        <end position="160"/>
    </location>
</feature>
<dbReference type="STRING" id="32264.A0A158P5H1"/>
<accession>A0A158P5H1</accession>
<gene>
    <name evidence="3" type="primary">107369087</name>
</gene>
<sequence>MKIVKLHEFPSLMDDCCALLNQEWPRSKAARLHSLSKSKDSYPMCLCLLDDVGDGGDDMNTNAANPRGKLIGHVKVSRGITDGEAYIESLIIDKSRRGQGVGRKFMSSIEKLLESYGFSSISLHTIDASSFYQKLGYIIVETIEALGPANQSIATSQSAAKTHGKPNISEEASSSAVPVFPPPPPLPLGLPLINRPLIKQEKIVMKKTLR</sequence>
<evidence type="ECO:0000313" key="4">
    <source>
        <dbReference type="Proteomes" id="UP000015104"/>
    </source>
</evidence>
<dbReference type="InterPro" id="IPR016181">
    <property type="entry name" value="Acyl_CoA_acyltransferase"/>
</dbReference>